<dbReference type="InterPro" id="IPR004242">
    <property type="entry name" value="Transposase_21"/>
</dbReference>
<evidence type="ECO:0000313" key="1">
    <source>
        <dbReference type="EMBL" id="KIJ09290.1"/>
    </source>
</evidence>
<dbReference type="EMBL" id="KN819479">
    <property type="protein sequence ID" value="KIJ09290.1"/>
    <property type="molecule type" value="Genomic_DNA"/>
</dbReference>
<feature type="non-terminal residue" evidence="1">
    <location>
        <position position="167"/>
    </location>
</feature>
<protein>
    <submittedName>
        <fullName evidence="1">Uncharacterized protein</fullName>
    </submittedName>
</protein>
<reference evidence="2" key="2">
    <citation type="submission" date="2015-01" db="EMBL/GenBank/DDBJ databases">
        <title>Evolutionary Origins and Diversification of the Mycorrhizal Mutualists.</title>
        <authorList>
            <consortium name="DOE Joint Genome Institute"/>
            <consortium name="Mycorrhizal Genomics Consortium"/>
            <person name="Kohler A."/>
            <person name="Kuo A."/>
            <person name="Nagy L.G."/>
            <person name="Floudas D."/>
            <person name="Copeland A."/>
            <person name="Barry K.W."/>
            <person name="Cichocki N."/>
            <person name="Veneault-Fourrey C."/>
            <person name="LaButti K."/>
            <person name="Lindquist E.A."/>
            <person name="Lipzen A."/>
            <person name="Lundell T."/>
            <person name="Morin E."/>
            <person name="Murat C."/>
            <person name="Riley R."/>
            <person name="Ohm R."/>
            <person name="Sun H."/>
            <person name="Tunlid A."/>
            <person name="Henrissat B."/>
            <person name="Grigoriev I.V."/>
            <person name="Hibbett D.S."/>
            <person name="Martin F."/>
        </authorList>
    </citation>
    <scope>NUCLEOTIDE SEQUENCE [LARGE SCALE GENOMIC DNA]</scope>
    <source>
        <strain evidence="2">ATCC 200175</strain>
    </source>
</reference>
<accession>A0A0C9T0R5</accession>
<dbReference type="Proteomes" id="UP000053647">
    <property type="component" value="Unassembled WGS sequence"/>
</dbReference>
<dbReference type="HOGENOM" id="CLU_078867_2_0_1"/>
<gene>
    <name evidence="1" type="ORF">PAXINDRAFT_87674</name>
</gene>
<keyword evidence="2" id="KW-1185">Reference proteome</keyword>
<sequence>RYRAENLLVSFMTPGPSEPTAAQLQNYMKLVVDDLLNLYENGVIYHTPGHPQGRKVRVVLLGVICDHPAMCKMCGFADHSHNNAPCPKCKVTQEDLFSDKSLRNEFEPRTGEEHRQKCFKDKALPTQDDHNTFFQINGVRWTELARLPYFDLVRHTIIDPMHNLLLG</sequence>
<dbReference type="OrthoDB" id="3234349at2759"/>
<dbReference type="PANTHER" id="PTHR46579">
    <property type="entry name" value="F5/8 TYPE C DOMAIN-CONTAINING PROTEIN-RELATED"/>
    <property type="match status" value="1"/>
</dbReference>
<organism evidence="1 2">
    <name type="scientific">Paxillus involutus ATCC 200175</name>
    <dbReference type="NCBI Taxonomy" id="664439"/>
    <lineage>
        <taxon>Eukaryota</taxon>
        <taxon>Fungi</taxon>
        <taxon>Dikarya</taxon>
        <taxon>Basidiomycota</taxon>
        <taxon>Agaricomycotina</taxon>
        <taxon>Agaricomycetes</taxon>
        <taxon>Agaricomycetidae</taxon>
        <taxon>Boletales</taxon>
        <taxon>Paxilineae</taxon>
        <taxon>Paxillaceae</taxon>
        <taxon>Paxillus</taxon>
    </lineage>
</organism>
<evidence type="ECO:0000313" key="2">
    <source>
        <dbReference type="Proteomes" id="UP000053647"/>
    </source>
</evidence>
<dbReference type="AlphaFoldDB" id="A0A0C9T0R5"/>
<proteinExistence type="predicted"/>
<dbReference type="Pfam" id="PF02992">
    <property type="entry name" value="Transposase_21"/>
    <property type="match status" value="1"/>
</dbReference>
<name>A0A0C9T0R5_PAXIN</name>
<dbReference type="PANTHER" id="PTHR46579:SF2">
    <property type="entry name" value="C2H2-TYPE DOMAIN-CONTAINING PROTEIN"/>
    <property type="match status" value="1"/>
</dbReference>
<reference evidence="1 2" key="1">
    <citation type="submission" date="2014-06" db="EMBL/GenBank/DDBJ databases">
        <authorList>
            <consortium name="DOE Joint Genome Institute"/>
            <person name="Kuo A."/>
            <person name="Kohler A."/>
            <person name="Nagy L.G."/>
            <person name="Floudas D."/>
            <person name="Copeland A."/>
            <person name="Barry K.W."/>
            <person name="Cichocki N."/>
            <person name="Veneault-Fourrey C."/>
            <person name="LaButti K."/>
            <person name="Lindquist E.A."/>
            <person name="Lipzen A."/>
            <person name="Lundell T."/>
            <person name="Morin E."/>
            <person name="Murat C."/>
            <person name="Sun H."/>
            <person name="Tunlid A."/>
            <person name="Henrissat B."/>
            <person name="Grigoriev I.V."/>
            <person name="Hibbett D.S."/>
            <person name="Martin F."/>
            <person name="Nordberg H.P."/>
            <person name="Cantor M.N."/>
            <person name="Hua S.X."/>
        </authorList>
    </citation>
    <scope>NUCLEOTIDE SEQUENCE [LARGE SCALE GENOMIC DNA]</scope>
    <source>
        <strain evidence="1 2">ATCC 200175</strain>
    </source>
</reference>